<dbReference type="InterPro" id="IPR022764">
    <property type="entry name" value="Peptidase_S54_rhomboid_dom"/>
</dbReference>
<dbReference type="GO" id="GO:0016020">
    <property type="term" value="C:membrane"/>
    <property type="evidence" value="ECO:0007669"/>
    <property type="project" value="UniProtKB-SubCell"/>
</dbReference>
<evidence type="ECO:0000256" key="5">
    <source>
        <dbReference type="SAM" id="Phobius"/>
    </source>
</evidence>
<evidence type="ECO:0000256" key="4">
    <source>
        <dbReference type="ARBA" id="ARBA00023136"/>
    </source>
</evidence>
<evidence type="ECO:0000259" key="7">
    <source>
        <dbReference type="Pfam" id="PF20216"/>
    </source>
</evidence>
<feature type="transmembrane region" description="Helical" evidence="5">
    <location>
        <begin position="171"/>
        <end position="193"/>
    </location>
</feature>
<dbReference type="Gene3D" id="1.20.1540.10">
    <property type="entry name" value="Rhomboid-like"/>
    <property type="match status" value="1"/>
</dbReference>
<feature type="domain" description="DUF6576" evidence="7">
    <location>
        <begin position="270"/>
        <end position="313"/>
    </location>
</feature>
<evidence type="ECO:0000256" key="2">
    <source>
        <dbReference type="ARBA" id="ARBA00022692"/>
    </source>
</evidence>
<dbReference type="InterPro" id="IPR046483">
    <property type="entry name" value="DUF6576"/>
</dbReference>
<proteinExistence type="predicted"/>
<dbReference type="Pfam" id="PF01694">
    <property type="entry name" value="Rhomboid"/>
    <property type="match status" value="1"/>
</dbReference>
<dbReference type="AlphaFoldDB" id="A0A3B1DDS7"/>
<keyword evidence="3 5" id="KW-1133">Transmembrane helix</keyword>
<reference evidence="8" key="1">
    <citation type="submission" date="2018-06" db="EMBL/GenBank/DDBJ databases">
        <authorList>
            <person name="Zhirakovskaya E."/>
        </authorList>
    </citation>
    <scope>NUCLEOTIDE SEQUENCE</scope>
</reference>
<name>A0A3B1DDS7_9ZZZZ</name>
<sequence length="314" mass="35963">MSYDPRGTYRPRSFGGFSFFPPVIKYILIINIAVFFIQLIFDNLKFGDYPGWYVLNRYFALNPIVGVDRAGQPFNFQIWQIFTYMFMHGGFAHIFFNMFLLWMFGMEIENLMGSRKFLFFYLLTGVGGAFFQLLLAPLFSSSLAPTIGASGAVFGVMIAFAMYFPDRLIFLYFLIPVKAKYLIAFLVLIEFMSVGDMSFIAHMVHVGGAVTGFIFILLDKKNNYNIDGLFDKIKKPAGFGSASGGFKRTVSGMGFGKKDIQDAKFYEINDRKKDKDHHIDQKRIDEILDKISESGYQNLTEEEKKILFEASKKR</sequence>
<evidence type="ECO:0000256" key="1">
    <source>
        <dbReference type="ARBA" id="ARBA00004141"/>
    </source>
</evidence>
<organism evidence="8">
    <name type="scientific">hydrothermal vent metagenome</name>
    <dbReference type="NCBI Taxonomy" id="652676"/>
    <lineage>
        <taxon>unclassified sequences</taxon>
        <taxon>metagenomes</taxon>
        <taxon>ecological metagenomes</taxon>
    </lineage>
</organism>
<feature type="transmembrane region" description="Helical" evidence="5">
    <location>
        <begin position="20"/>
        <end position="41"/>
    </location>
</feature>
<protein>
    <submittedName>
        <fullName evidence="8">Rhomboid family protein</fullName>
    </submittedName>
</protein>
<evidence type="ECO:0000313" key="8">
    <source>
        <dbReference type="EMBL" id="VAX29865.1"/>
    </source>
</evidence>
<dbReference type="SUPFAM" id="SSF144091">
    <property type="entry name" value="Rhomboid-like"/>
    <property type="match status" value="1"/>
</dbReference>
<feature type="domain" description="Peptidase S54 rhomboid" evidence="6">
    <location>
        <begin position="76"/>
        <end position="218"/>
    </location>
</feature>
<dbReference type="InterPro" id="IPR035952">
    <property type="entry name" value="Rhomboid-like_sf"/>
</dbReference>
<comment type="subcellular location">
    <subcellularLocation>
        <location evidence="1">Membrane</location>
        <topology evidence="1">Multi-pass membrane protein</topology>
    </subcellularLocation>
</comment>
<dbReference type="SMART" id="SM01160">
    <property type="entry name" value="DUF1751"/>
    <property type="match status" value="1"/>
</dbReference>
<dbReference type="EMBL" id="UOGD01000464">
    <property type="protein sequence ID" value="VAX29865.1"/>
    <property type="molecule type" value="Genomic_DNA"/>
</dbReference>
<feature type="transmembrane region" description="Helical" evidence="5">
    <location>
        <begin position="199"/>
        <end position="218"/>
    </location>
</feature>
<evidence type="ECO:0000259" key="6">
    <source>
        <dbReference type="Pfam" id="PF01694"/>
    </source>
</evidence>
<evidence type="ECO:0000256" key="3">
    <source>
        <dbReference type="ARBA" id="ARBA00022989"/>
    </source>
</evidence>
<feature type="transmembrane region" description="Helical" evidence="5">
    <location>
        <begin position="81"/>
        <end position="105"/>
    </location>
</feature>
<dbReference type="PANTHER" id="PTHR43066">
    <property type="entry name" value="RHOMBOID-RELATED PROTEIN"/>
    <property type="match status" value="1"/>
</dbReference>
<dbReference type="GO" id="GO:0004252">
    <property type="term" value="F:serine-type endopeptidase activity"/>
    <property type="evidence" value="ECO:0007669"/>
    <property type="project" value="InterPro"/>
</dbReference>
<accession>A0A3B1DDS7</accession>
<gene>
    <name evidence="8" type="ORF">MNBD_IGNAVI01-1449</name>
</gene>
<dbReference type="PANTHER" id="PTHR43066:SF11">
    <property type="entry name" value="PEPTIDASE S54 RHOMBOID DOMAIN-CONTAINING PROTEIN"/>
    <property type="match status" value="1"/>
</dbReference>
<dbReference type="Pfam" id="PF20216">
    <property type="entry name" value="DUF6576"/>
    <property type="match status" value="1"/>
</dbReference>
<feature type="transmembrane region" description="Helical" evidence="5">
    <location>
        <begin position="142"/>
        <end position="164"/>
    </location>
</feature>
<keyword evidence="2 5" id="KW-0812">Transmembrane</keyword>
<feature type="transmembrane region" description="Helical" evidence="5">
    <location>
        <begin position="117"/>
        <end position="136"/>
    </location>
</feature>
<keyword evidence="4 5" id="KW-0472">Membrane</keyword>